<keyword evidence="2" id="KW-0472">Membrane</keyword>
<dbReference type="InterPro" id="IPR030934">
    <property type="entry name" value="Intein_C"/>
</dbReference>
<dbReference type="NCBIfam" id="TIGR01443">
    <property type="entry name" value="intein_Cterm"/>
    <property type="match status" value="1"/>
</dbReference>
<feature type="chain" id="PRO_5045746227" description="Intein C-terminal splicing domain-containing protein" evidence="3">
    <location>
        <begin position="27"/>
        <end position="945"/>
    </location>
</feature>
<reference evidence="5" key="1">
    <citation type="journal article" date="2019" name="Int. J. Syst. Evol. Microbiol.">
        <title>The Global Catalogue of Microorganisms (GCM) 10K type strain sequencing project: providing services to taxonomists for standard genome sequencing and annotation.</title>
        <authorList>
            <consortium name="The Broad Institute Genomics Platform"/>
            <consortium name="The Broad Institute Genome Sequencing Center for Infectious Disease"/>
            <person name="Wu L."/>
            <person name="Ma J."/>
        </authorList>
    </citation>
    <scope>NUCLEOTIDE SEQUENCE [LARGE SCALE GENOMIC DNA]</scope>
    <source>
        <strain evidence="5">JCM 18204</strain>
    </source>
</reference>
<evidence type="ECO:0008006" key="6">
    <source>
        <dbReference type="Google" id="ProtNLM"/>
    </source>
</evidence>
<gene>
    <name evidence="4" type="ORF">GCM10023307_28410</name>
</gene>
<dbReference type="InterPro" id="IPR036844">
    <property type="entry name" value="Hint_dom_sf"/>
</dbReference>
<feature type="region of interest" description="Disordered" evidence="1">
    <location>
        <begin position="268"/>
        <end position="289"/>
    </location>
</feature>
<protein>
    <recommendedName>
        <fullName evidence="6">Intein C-terminal splicing domain-containing protein</fullName>
    </recommendedName>
</protein>
<keyword evidence="3" id="KW-0732">Signal</keyword>
<keyword evidence="2" id="KW-0812">Transmembrane</keyword>
<keyword evidence="2" id="KW-1133">Transmembrane helix</keyword>
<proteinExistence type="predicted"/>
<sequence length="945" mass="99708">MGSAATATTATATATVAAGTTAAATAATAGTMAAGAAALGGAYGMTAAVVAGAVGGFAGAAVSSAIGSAMGVASFSWRGALASGITGGITAGIGNSSWLKAIAEGTKYGHVARAAVSAGLGSVAGYGANKAMGVESTHFSWKNVLISAATAAGTSYVSPYLSDKLGFDLSTGAGQAKSKMLSGAIAGTAGVYLRHKFGLSKRIDYSSVAADVIGSMIGGAITGEHALDAAEYGRANLPAVEVTSQADDSAPFNYEAAIEDLRRRYGSADQPAIEDGGAPKAPVADTGEASKYTNDPNYVFLPFTGKFVRRSDLAGYVKGSHHYSDQFAAMYGLPTVDDYVQAYGPMSDGNEFMAYYAWNNDIAWPLHRWMKDINDNPEKYAAIIAENRRLVAADEAARAERKAARIQAGEERARKILNHDLAFMTENLWGAPGAIITPVVQGDWDRARVNALWELVPDGAEYAIKWGLKGRRAFKAAEAGSALRYVDEAVDVAQEGAQQIAAARRATTVMRSLAEHMAKVRRYVPPMSLARQADAVAAPLTTSVAARSADTAAEVRVAATVVDEAVPAARSATAAADVAQTVAPAARVSAAARPAIGAQILQSLNRTARPVVASVRYVREGLPQIVRVEGWNGFRSVLPFGMCFLAGTPVHAKDGVRPIETIRVGDWVAARTPYGERVQWRPVLQVFIREDMEAVRVFVEHSDGAREAISCTTEHPFHVVGKGWCGANSLESGDQLELLNGEKSTVVGVESVDGQHAVYNFEVADDHTYFVGERGIWVHNASRISGVPMAGQATRVASSAPDAASVEMFRQLNRELGKTVLFGQKLIGKTFASIGSDAPDYIRRRTIYEVASDLSDGLLTSDDILIHAFRSGDDLISLNNRGLAALSLAGLKPTKIIEVIPSRQELKRLLEMPIRPDLSIPGPRIAVTRGKYDLKIDDIISIPNW</sequence>
<dbReference type="Gene3D" id="2.170.16.10">
    <property type="entry name" value="Hedgehog/Intein (Hint) domain"/>
    <property type="match status" value="1"/>
</dbReference>
<evidence type="ECO:0000313" key="4">
    <source>
        <dbReference type="EMBL" id="GAA4800316.1"/>
    </source>
</evidence>
<dbReference type="CDD" id="cd00081">
    <property type="entry name" value="Hint"/>
    <property type="match status" value="1"/>
</dbReference>
<dbReference type="SUPFAM" id="SSF51294">
    <property type="entry name" value="Hedgehog/intein (Hint) domain"/>
    <property type="match status" value="1"/>
</dbReference>
<dbReference type="EMBL" id="BAABJE010000014">
    <property type="protein sequence ID" value="GAA4800316.1"/>
    <property type="molecule type" value="Genomic_DNA"/>
</dbReference>
<evidence type="ECO:0000256" key="1">
    <source>
        <dbReference type="SAM" id="MobiDB-lite"/>
    </source>
</evidence>
<comment type="caution">
    <text evidence="4">The sequence shown here is derived from an EMBL/GenBank/DDBJ whole genome shotgun (WGS) entry which is preliminary data.</text>
</comment>
<evidence type="ECO:0000256" key="3">
    <source>
        <dbReference type="SAM" id="SignalP"/>
    </source>
</evidence>
<organism evidence="4 5">
    <name type="scientific">Lysobacter hankyongensis</name>
    <dbReference type="NCBI Taxonomy" id="1176535"/>
    <lineage>
        <taxon>Bacteria</taxon>
        <taxon>Pseudomonadati</taxon>
        <taxon>Pseudomonadota</taxon>
        <taxon>Gammaproteobacteria</taxon>
        <taxon>Lysobacterales</taxon>
        <taxon>Lysobacteraceae</taxon>
        <taxon>Lysobacter</taxon>
    </lineage>
</organism>
<evidence type="ECO:0000313" key="5">
    <source>
        <dbReference type="Proteomes" id="UP001499959"/>
    </source>
</evidence>
<feature type="signal peptide" evidence="3">
    <location>
        <begin position="1"/>
        <end position="26"/>
    </location>
</feature>
<feature type="transmembrane region" description="Helical" evidence="2">
    <location>
        <begin position="43"/>
        <end position="67"/>
    </location>
</feature>
<name>A0ABP9BUI2_9GAMM</name>
<dbReference type="Proteomes" id="UP001499959">
    <property type="component" value="Unassembled WGS sequence"/>
</dbReference>
<accession>A0ABP9BUI2</accession>
<keyword evidence="5" id="KW-1185">Reference proteome</keyword>
<dbReference type="Pfam" id="PF07591">
    <property type="entry name" value="PT-HINT"/>
    <property type="match status" value="1"/>
</dbReference>
<evidence type="ECO:0000256" key="2">
    <source>
        <dbReference type="SAM" id="Phobius"/>
    </source>
</evidence>